<evidence type="ECO:0008006" key="5">
    <source>
        <dbReference type="Google" id="ProtNLM"/>
    </source>
</evidence>
<evidence type="ECO:0000256" key="1">
    <source>
        <dbReference type="SAM" id="MobiDB-lite"/>
    </source>
</evidence>
<proteinExistence type="predicted"/>
<dbReference type="Proteomes" id="UP000251341">
    <property type="component" value="Unassembled WGS sequence"/>
</dbReference>
<feature type="chain" id="PRO_5016421806" description="Lipoprotein" evidence="2">
    <location>
        <begin position="21"/>
        <end position="162"/>
    </location>
</feature>
<gene>
    <name evidence="3" type="ORF">B9Z44_04555</name>
</gene>
<dbReference type="PROSITE" id="PS51257">
    <property type="entry name" value="PROKAR_LIPOPROTEIN"/>
    <property type="match status" value="1"/>
</dbReference>
<feature type="compositionally biased region" description="Polar residues" evidence="1">
    <location>
        <begin position="23"/>
        <end position="36"/>
    </location>
</feature>
<sequence>MNAVKKLFLLLVTALLTACASTNDSQTNADNGQRPSMDQFGRMPMPVGTKLRTPESLIFGVGEGWLGRAVFELPNDANASYNFFAEQLPRQGWTMIASVRGKKSLLVFTRADRAATIEIEDSGLFSGSLASMTVSPVGSTGGASAGAGVVVQPLGGAGARRP</sequence>
<evidence type="ECO:0000256" key="2">
    <source>
        <dbReference type="SAM" id="SignalP"/>
    </source>
</evidence>
<feature type="region of interest" description="Disordered" evidence="1">
    <location>
        <begin position="23"/>
        <end position="43"/>
    </location>
</feature>
<reference evidence="3 4" key="1">
    <citation type="submission" date="2017-04" db="EMBL/GenBank/DDBJ databases">
        <title>Unexpected and diverse lifestyles within the genus Limnohabitans.</title>
        <authorList>
            <person name="Kasalicky V."/>
            <person name="Mehrshad M."/>
            <person name="Andrei S.-A."/>
            <person name="Salcher M."/>
            <person name="Kratochvilova H."/>
            <person name="Simek K."/>
            <person name="Ghai R."/>
        </authorList>
    </citation>
    <scope>NUCLEOTIDE SEQUENCE [LARGE SCALE GENOMIC DNA]</scope>
    <source>
        <strain evidence="3 4">MWH-C5</strain>
    </source>
</reference>
<evidence type="ECO:0000313" key="3">
    <source>
        <dbReference type="EMBL" id="PUE58926.1"/>
    </source>
</evidence>
<dbReference type="EMBL" id="NESP01000001">
    <property type="protein sequence ID" value="PUE58926.1"/>
    <property type="molecule type" value="Genomic_DNA"/>
</dbReference>
<feature type="signal peptide" evidence="2">
    <location>
        <begin position="1"/>
        <end position="20"/>
    </location>
</feature>
<protein>
    <recommendedName>
        <fullName evidence="5">Lipoprotein</fullName>
    </recommendedName>
</protein>
<keyword evidence="4" id="KW-1185">Reference proteome</keyword>
<organism evidence="3 4">
    <name type="scientific">Limnohabitans curvus</name>
    <dbReference type="NCBI Taxonomy" id="323423"/>
    <lineage>
        <taxon>Bacteria</taxon>
        <taxon>Pseudomonadati</taxon>
        <taxon>Pseudomonadota</taxon>
        <taxon>Betaproteobacteria</taxon>
        <taxon>Burkholderiales</taxon>
        <taxon>Comamonadaceae</taxon>
        <taxon>Limnohabitans</taxon>
    </lineage>
</organism>
<comment type="caution">
    <text evidence="3">The sequence shown here is derived from an EMBL/GenBank/DDBJ whole genome shotgun (WGS) entry which is preliminary data.</text>
</comment>
<dbReference type="AlphaFoldDB" id="A0A315EM09"/>
<accession>A0A315EM09</accession>
<name>A0A315EM09_9BURK</name>
<keyword evidence="2" id="KW-0732">Signal</keyword>
<evidence type="ECO:0000313" key="4">
    <source>
        <dbReference type="Proteomes" id="UP000251341"/>
    </source>
</evidence>